<dbReference type="RefSeq" id="WP_014224758.1">
    <property type="nucleotide sequence ID" value="NZ_CALHNL010000086.1"/>
</dbReference>
<keyword evidence="5 10" id="KW-0812">Transmembrane</keyword>
<evidence type="ECO:0000256" key="6">
    <source>
        <dbReference type="ARBA" id="ARBA00023004"/>
    </source>
</evidence>
<dbReference type="OMA" id="YQKAWFI"/>
<dbReference type="SUPFAM" id="SSF49464">
    <property type="entry name" value="Carboxypeptidase regulatory domain-like"/>
    <property type="match status" value="1"/>
</dbReference>
<evidence type="ECO:0000256" key="11">
    <source>
        <dbReference type="RuleBase" id="RU003357"/>
    </source>
</evidence>
<evidence type="ECO:0000313" key="16">
    <source>
        <dbReference type="Proteomes" id="UP000219259"/>
    </source>
</evidence>
<dbReference type="GeneID" id="34758596"/>
<evidence type="ECO:0000256" key="2">
    <source>
        <dbReference type="ARBA" id="ARBA00022448"/>
    </source>
</evidence>
<keyword evidence="4" id="KW-0406">Ion transport</keyword>
<dbReference type="Proteomes" id="UP000219259">
    <property type="component" value="Unassembled WGS sequence"/>
</dbReference>
<dbReference type="NCBIfam" id="TIGR04056">
    <property type="entry name" value="OMP_RagA_SusC"/>
    <property type="match status" value="1"/>
</dbReference>
<evidence type="ECO:0000259" key="12">
    <source>
        <dbReference type="SMART" id="SM00965"/>
    </source>
</evidence>
<dbReference type="AlphaFoldDB" id="A0A1D3ULA4"/>
<evidence type="ECO:0000256" key="1">
    <source>
        <dbReference type="ARBA" id="ARBA00004571"/>
    </source>
</evidence>
<reference evidence="13 16" key="2">
    <citation type="submission" date="2017-09" db="EMBL/GenBank/DDBJ databases">
        <title>Phase variable restriction modification systems are present in the genome sequences of periodontal pathogens Prevotella intermedia, Tannerella forsythia and Porphyromonas gingivalis.</title>
        <authorList>
            <person name="Haigh R.D."/>
            <person name="Crawford L."/>
            <person name="Ralph J."/>
            <person name="Wanford J."/>
            <person name="Vartoukian S.R."/>
            <person name="Hijazib K."/>
            <person name="Wade W."/>
            <person name="Oggioni M.R."/>
        </authorList>
    </citation>
    <scope>NUCLEOTIDE SEQUENCE [LARGE SCALE GENOMIC DNA]</scope>
    <source>
        <strain evidence="13 16">WW11663</strain>
    </source>
</reference>
<dbReference type="InterPro" id="IPR023996">
    <property type="entry name" value="TonB-dep_OMP_SusC/RagA"/>
</dbReference>
<accession>A0A1D3ULA4</accession>
<dbReference type="Proteomes" id="UP000182057">
    <property type="component" value="Unassembled WGS sequence"/>
</dbReference>
<dbReference type="Gene3D" id="2.170.130.10">
    <property type="entry name" value="TonB-dependent receptor, plug domain"/>
    <property type="match status" value="1"/>
</dbReference>
<evidence type="ECO:0000313" key="13">
    <source>
        <dbReference type="EMBL" id="PDP44069.1"/>
    </source>
</evidence>
<protein>
    <submittedName>
        <fullName evidence="13">SusC/RagA family TonB-linked outer membrane protein</fullName>
    </submittedName>
    <submittedName>
        <fullName evidence="14">TonB-dependent receptor SusC</fullName>
    </submittedName>
</protein>
<dbReference type="Pfam" id="PF07715">
    <property type="entry name" value="Plug"/>
    <property type="match status" value="1"/>
</dbReference>
<sequence length="1156" mass="130374">MEHTQRDRKSIRTGLLRKTCLLLLFINGLLTVPVYAQEIRVNLVNKPLKRFIEVIEQQTDYKFFYEERQIDVEQPVSVNLQQADIDTVLREVFKNADIAYSVSDKRILLVRKKTDPSGKKSQSTQIISGQVMDSEGFPVIGANIRVKNTTIGGITDIDGAYTLEVPEEGTLVVSYIGYATHEVALSGDGYRKIILTEDAKMLDDVIVIGYGTMKKRDLTGAVSTVKTKDIGLAGASSIGHVLVGKAAGLYVRQNSAQPGGGLDILVRGAGSVNASNDPLYIVDGFPIAKLDQIETSDRKMNPGTQGILNFLNPNDVESVEVLKDASATSIYGARAANGVVIITTKRGKEGKARVNYSYNYSYQRYSDRYDLLSLQEWMVEKNKSTWELWLWNNKVSPWGTRTMEEALASPVNGLKYSRPYTEEQIKNAGQGTDWLGLVTRNGQIREHNINLQGGSKETQYMLSFNYFDHKGIIRNSGLTRYTMKTNIDQRFLDIFKTGLNLTLTRIANDNTQLGKEQYENSGIIRSAIQMGPHIKAYDPETGKYPVNPLLGTQPNPYSLLNNIDRGNIDRLLGNIFIEAVPLNGLTLRVNAGLDYAAQSRKTYQPKTTLNGYNLQGVATIYNVKNNQYLLEATATYQKTFANIHKMNLLAGTSYERFNYESSNLGNNKFLTDAFMYHNLGGGTGTKIVGSRYTDNKMLSYFFRANYVLKDRYLVTATLRADGASVFAQNHKWGYFPSVALGWTVSEEAFMRKMSDWLSMLKLRVSWGQTGNSDISTNAFPGYYTSEAWNKEDKSKEIGVFQQRFGNPNLKWETTTEWNLGIDFGLFNNRITGSAEYYDKVISDLLSYKPLNTYQELTRVMANIGKTQSTGIEVTLNTRNMVLKNFSWTTDFTFTKYKDRWKERTDDWKPAIYEKYDAPVRPIYARRASHIMQKGEKTPKAQPLLVPGQVVIKDNNGYVRDKQGNPVVDENGRFKLLGHGDDIIDDADTELIGSADPGWLAGMTNTLRYGNCDLSFHLNGMFDRLMQDPTALEYGISADGIARYGYNALRMVKNRWTWDNPSTTHPSSFYGWNNNYTAGDFFYQKAWFIRMQNITFGYTFPKRILSGAKVISHLRVHAAANNLFLITPYKGLDPETDYYTASYPNAKTFSFGVDLSF</sequence>
<dbReference type="GO" id="GO:0009279">
    <property type="term" value="C:cell outer membrane"/>
    <property type="evidence" value="ECO:0007669"/>
    <property type="project" value="UniProtKB-SubCell"/>
</dbReference>
<evidence type="ECO:0000313" key="15">
    <source>
        <dbReference type="Proteomes" id="UP000182057"/>
    </source>
</evidence>
<evidence type="ECO:0000256" key="8">
    <source>
        <dbReference type="ARBA" id="ARBA00023136"/>
    </source>
</evidence>
<dbReference type="SMART" id="SM00965">
    <property type="entry name" value="STN"/>
    <property type="match status" value="1"/>
</dbReference>
<dbReference type="InterPro" id="IPR023997">
    <property type="entry name" value="TonB-dep_OMP_SusC/RagA_CS"/>
</dbReference>
<evidence type="ECO:0000313" key="14">
    <source>
        <dbReference type="EMBL" id="SCQ20927.1"/>
    </source>
</evidence>
<name>A0A1D3ULA4_TANFO</name>
<dbReference type="NCBIfam" id="TIGR04057">
    <property type="entry name" value="SusC_RagA_signa"/>
    <property type="match status" value="1"/>
</dbReference>
<reference evidence="14 15" key="1">
    <citation type="submission" date="2016-09" db="EMBL/GenBank/DDBJ databases">
        <authorList>
            <person name="Capua I."/>
            <person name="De Benedictis P."/>
            <person name="Joannis T."/>
            <person name="Lombin L.H."/>
            <person name="Cattoli G."/>
        </authorList>
    </citation>
    <scope>NUCLEOTIDE SEQUENCE [LARGE SCALE GENOMIC DNA]</scope>
    <source>
        <strain evidence="14 15">UB20</strain>
    </source>
</reference>
<evidence type="ECO:0000256" key="5">
    <source>
        <dbReference type="ARBA" id="ARBA00022692"/>
    </source>
</evidence>
<feature type="domain" description="Secretin/TonB short N-terminal" evidence="12">
    <location>
        <begin position="61"/>
        <end position="112"/>
    </location>
</feature>
<dbReference type="InterPro" id="IPR011662">
    <property type="entry name" value="Secretin/TonB_short_N"/>
</dbReference>
<keyword evidence="3 10" id="KW-1134">Transmembrane beta strand</keyword>
<evidence type="ECO:0000256" key="9">
    <source>
        <dbReference type="ARBA" id="ARBA00023237"/>
    </source>
</evidence>
<dbReference type="SUPFAM" id="SSF56935">
    <property type="entry name" value="Porins"/>
    <property type="match status" value="1"/>
</dbReference>
<keyword evidence="2 10" id="KW-0813">Transport</keyword>
<dbReference type="Gene3D" id="2.60.40.1120">
    <property type="entry name" value="Carboxypeptidase-like, regulatory domain"/>
    <property type="match status" value="1"/>
</dbReference>
<dbReference type="InterPro" id="IPR000531">
    <property type="entry name" value="Beta-barrel_TonB"/>
</dbReference>
<dbReference type="PROSITE" id="PS52016">
    <property type="entry name" value="TONB_DEPENDENT_REC_3"/>
    <property type="match status" value="1"/>
</dbReference>
<dbReference type="InterPro" id="IPR008969">
    <property type="entry name" value="CarboxyPept-like_regulatory"/>
</dbReference>
<comment type="similarity">
    <text evidence="10 11">Belongs to the TonB-dependent receptor family.</text>
</comment>
<keyword evidence="6" id="KW-0408">Iron</keyword>
<keyword evidence="7 11" id="KW-0798">TonB box</keyword>
<evidence type="ECO:0000256" key="3">
    <source>
        <dbReference type="ARBA" id="ARBA00022452"/>
    </source>
</evidence>
<dbReference type="Gene3D" id="2.40.170.20">
    <property type="entry name" value="TonB-dependent receptor, beta-barrel domain"/>
    <property type="match status" value="1"/>
</dbReference>
<dbReference type="InterPro" id="IPR012910">
    <property type="entry name" value="Plug_dom"/>
</dbReference>
<organism evidence="14 15">
    <name type="scientific">Tannerella forsythia</name>
    <name type="common">Bacteroides forsythus</name>
    <dbReference type="NCBI Taxonomy" id="28112"/>
    <lineage>
        <taxon>Bacteria</taxon>
        <taxon>Pseudomonadati</taxon>
        <taxon>Bacteroidota</taxon>
        <taxon>Bacteroidia</taxon>
        <taxon>Bacteroidales</taxon>
        <taxon>Tannerellaceae</taxon>
        <taxon>Tannerella</taxon>
    </lineage>
</organism>
<keyword evidence="8 10" id="KW-0472">Membrane</keyword>
<dbReference type="InterPro" id="IPR036942">
    <property type="entry name" value="Beta-barrel_TonB_sf"/>
</dbReference>
<gene>
    <name evidence="14" type="primary">susC_20</name>
    <name evidence="13" type="ORF">CLI86_05200</name>
    <name evidence="14" type="ORF">TFUB20_01190</name>
</gene>
<dbReference type="Pfam" id="PF07660">
    <property type="entry name" value="STN"/>
    <property type="match status" value="1"/>
</dbReference>
<evidence type="ECO:0000256" key="10">
    <source>
        <dbReference type="PROSITE-ProRule" id="PRU01360"/>
    </source>
</evidence>
<evidence type="ECO:0000256" key="7">
    <source>
        <dbReference type="ARBA" id="ARBA00023077"/>
    </source>
</evidence>
<dbReference type="Pfam" id="PF13715">
    <property type="entry name" value="CarbopepD_reg_2"/>
    <property type="match status" value="1"/>
</dbReference>
<dbReference type="GO" id="GO:0006826">
    <property type="term" value="P:iron ion transport"/>
    <property type="evidence" value="ECO:0007669"/>
    <property type="project" value="UniProtKB-KW"/>
</dbReference>
<dbReference type="InterPro" id="IPR037066">
    <property type="entry name" value="Plug_dom_sf"/>
</dbReference>
<dbReference type="Pfam" id="PF00593">
    <property type="entry name" value="TonB_dep_Rec_b-barrel"/>
    <property type="match status" value="1"/>
</dbReference>
<keyword evidence="14" id="KW-0675">Receptor</keyword>
<dbReference type="FunFam" id="2.170.130.10:FF:000008">
    <property type="entry name" value="SusC/RagA family TonB-linked outer membrane protein"/>
    <property type="match status" value="1"/>
</dbReference>
<proteinExistence type="inferred from homology"/>
<dbReference type="InterPro" id="IPR039426">
    <property type="entry name" value="TonB-dep_rcpt-like"/>
</dbReference>
<dbReference type="OrthoDB" id="9768177at2"/>
<dbReference type="EMBL" id="NSLJ01000010">
    <property type="protein sequence ID" value="PDP44069.1"/>
    <property type="molecule type" value="Genomic_DNA"/>
</dbReference>
<keyword evidence="9 10" id="KW-0998">Cell outer membrane</keyword>
<evidence type="ECO:0000256" key="4">
    <source>
        <dbReference type="ARBA" id="ARBA00022496"/>
    </source>
</evidence>
<dbReference type="EMBL" id="FMMM01000048">
    <property type="protein sequence ID" value="SCQ20927.1"/>
    <property type="molecule type" value="Genomic_DNA"/>
</dbReference>
<comment type="subcellular location">
    <subcellularLocation>
        <location evidence="1 10">Cell outer membrane</location>
        <topology evidence="1 10">Multi-pass membrane protein</topology>
    </subcellularLocation>
</comment>
<keyword evidence="4" id="KW-0410">Iron transport</keyword>